<dbReference type="EMBL" id="KR029578">
    <property type="protein sequence ID" value="AKH46017.1"/>
    <property type="molecule type" value="Genomic_DNA"/>
</dbReference>
<dbReference type="SUPFAM" id="SSF55166">
    <property type="entry name" value="Hedgehog/DD-peptidase"/>
    <property type="match status" value="1"/>
</dbReference>
<proteinExistence type="predicted"/>
<dbReference type="InterPro" id="IPR013230">
    <property type="entry name" value="Peptidase_M15A_C"/>
</dbReference>
<evidence type="ECO:0000259" key="1">
    <source>
        <dbReference type="Pfam" id="PF08291"/>
    </source>
</evidence>
<reference evidence="2" key="1">
    <citation type="journal article" date="2015" name="Front. Microbiol.">
        <title>Combining genomic sequencing methods to explore viral diversity and reveal potential virus-host interactions.</title>
        <authorList>
            <person name="Chow C.E."/>
            <person name="Winget D.M."/>
            <person name="White R.A.III."/>
            <person name="Hallam S.J."/>
            <person name="Suttle C.A."/>
        </authorList>
    </citation>
    <scope>NUCLEOTIDE SEQUENCE</scope>
    <source>
        <strain evidence="2">Anoxic3_3</strain>
    </source>
</reference>
<accession>A0A0F7L3I1</accession>
<organism evidence="2">
    <name type="scientific">uncultured marine virus</name>
    <dbReference type="NCBI Taxonomy" id="186617"/>
    <lineage>
        <taxon>Viruses</taxon>
        <taxon>environmental samples</taxon>
    </lineage>
</organism>
<protein>
    <submittedName>
        <fullName evidence="2">Peptidase M15</fullName>
    </submittedName>
</protein>
<evidence type="ECO:0000313" key="2">
    <source>
        <dbReference type="EMBL" id="AKH46017.1"/>
    </source>
</evidence>
<feature type="domain" description="Peptidase M15A C-terminal" evidence="1">
    <location>
        <begin position="41"/>
        <end position="120"/>
    </location>
</feature>
<name>A0A0F7L3I1_9VIRU</name>
<reference evidence="2" key="2">
    <citation type="submission" date="2015-03" db="EMBL/GenBank/DDBJ databases">
        <authorList>
            <person name="Chow C.-E.T."/>
            <person name="Winget D.M."/>
            <person name="White R.A.III."/>
            <person name="Hallam S.J."/>
            <person name="Suttle C.A."/>
        </authorList>
    </citation>
    <scope>NUCLEOTIDE SEQUENCE</scope>
    <source>
        <strain evidence="2">Anoxic3_3</strain>
    </source>
</reference>
<dbReference type="Gene3D" id="3.30.1380.10">
    <property type="match status" value="1"/>
</dbReference>
<sequence length="137" mass="15977">MILTSNFQTHEFLVSKDYPELAKAMMFTYNDTLILKLICESILQPVRDKFGRVEILSGKRSLKLNKAVKGHKDSMHLNCCAVDFTVKDISQLPDIFKFIIHHCDYRTVIYYREKNFIHIDINIPGVSYRKYTEIKGG</sequence>
<dbReference type="Pfam" id="PF08291">
    <property type="entry name" value="Peptidase_M15_3"/>
    <property type="match status" value="1"/>
</dbReference>
<dbReference type="InterPro" id="IPR009045">
    <property type="entry name" value="Zn_M74/Hedgehog-like"/>
</dbReference>